<name>A0AA88WKN8_9ASTE</name>
<dbReference type="Pfam" id="PF01486">
    <property type="entry name" value="K-box"/>
    <property type="match status" value="1"/>
</dbReference>
<dbReference type="Proteomes" id="UP001188597">
    <property type="component" value="Unassembled WGS sequence"/>
</dbReference>
<dbReference type="EMBL" id="JAVXUP010000468">
    <property type="protein sequence ID" value="KAK3027265.1"/>
    <property type="molecule type" value="Genomic_DNA"/>
</dbReference>
<dbReference type="PANTHER" id="PTHR48019">
    <property type="entry name" value="SERUM RESPONSE FACTOR HOMOLOG"/>
    <property type="match status" value="1"/>
</dbReference>
<protein>
    <recommendedName>
        <fullName evidence="2">K-box domain-containing protein</fullName>
    </recommendedName>
</protein>
<keyword evidence="1" id="KW-0175">Coiled coil</keyword>
<gene>
    <name evidence="3" type="ORF">RJ639_041211</name>
</gene>
<feature type="domain" description="K-box" evidence="2">
    <location>
        <begin position="26"/>
        <end position="115"/>
    </location>
</feature>
<organism evidence="3 4">
    <name type="scientific">Escallonia herrerae</name>
    <dbReference type="NCBI Taxonomy" id="1293975"/>
    <lineage>
        <taxon>Eukaryota</taxon>
        <taxon>Viridiplantae</taxon>
        <taxon>Streptophyta</taxon>
        <taxon>Embryophyta</taxon>
        <taxon>Tracheophyta</taxon>
        <taxon>Spermatophyta</taxon>
        <taxon>Magnoliopsida</taxon>
        <taxon>eudicotyledons</taxon>
        <taxon>Gunneridae</taxon>
        <taxon>Pentapetalae</taxon>
        <taxon>asterids</taxon>
        <taxon>campanulids</taxon>
        <taxon>Escalloniales</taxon>
        <taxon>Escalloniaceae</taxon>
        <taxon>Escallonia</taxon>
    </lineage>
</organism>
<dbReference type="GO" id="GO:0003700">
    <property type="term" value="F:DNA-binding transcription factor activity"/>
    <property type="evidence" value="ECO:0007669"/>
    <property type="project" value="InterPro"/>
</dbReference>
<feature type="coiled-coil region" evidence="1">
    <location>
        <begin position="63"/>
        <end position="102"/>
    </location>
</feature>
<evidence type="ECO:0000256" key="1">
    <source>
        <dbReference type="SAM" id="Coils"/>
    </source>
</evidence>
<evidence type="ECO:0000259" key="2">
    <source>
        <dbReference type="PROSITE" id="PS51297"/>
    </source>
</evidence>
<accession>A0AA88WKN8</accession>
<sequence length="169" mass="19934">MEKILERYERYSYVERQLVANEPESPGNWTLEYNKLKPRIDLLQRNHRHYMGEDLDSLSLKEIQSLEQQLDSALKHIRSRKNQLMYESISELQRKIKEKEKTMAQQVQWEQQQNRNPSSSSFLVPQVPVPRLNIGGGNIYQGEAPEERRNELNLTLEPIYTCNLGCFAL</sequence>
<dbReference type="InterPro" id="IPR050142">
    <property type="entry name" value="MADS-box/MEF2_TF"/>
</dbReference>
<dbReference type="AlphaFoldDB" id="A0AA88WKN8"/>
<comment type="caution">
    <text evidence="3">The sequence shown here is derived from an EMBL/GenBank/DDBJ whole genome shotgun (WGS) entry which is preliminary data.</text>
</comment>
<evidence type="ECO:0000313" key="4">
    <source>
        <dbReference type="Proteomes" id="UP001188597"/>
    </source>
</evidence>
<dbReference type="InterPro" id="IPR002487">
    <property type="entry name" value="TF_Kbox"/>
</dbReference>
<reference evidence="3" key="1">
    <citation type="submission" date="2022-12" db="EMBL/GenBank/DDBJ databases">
        <title>Draft genome assemblies for two species of Escallonia (Escalloniales).</title>
        <authorList>
            <person name="Chanderbali A."/>
            <person name="Dervinis C."/>
            <person name="Anghel I."/>
            <person name="Soltis D."/>
            <person name="Soltis P."/>
            <person name="Zapata F."/>
        </authorList>
    </citation>
    <scope>NUCLEOTIDE SEQUENCE</scope>
    <source>
        <strain evidence="3">UCBG64.0493</strain>
        <tissue evidence="3">Leaf</tissue>
    </source>
</reference>
<proteinExistence type="predicted"/>
<dbReference type="PROSITE" id="PS51297">
    <property type="entry name" value="K_BOX"/>
    <property type="match status" value="1"/>
</dbReference>
<keyword evidence="4" id="KW-1185">Reference proteome</keyword>
<evidence type="ECO:0000313" key="3">
    <source>
        <dbReference type="EMBL" id="KAK3027265.1"/>
    </source>
</evidence>
<dbReference type="GO" id="GO:0005634">
    <property type="term" value="C:nucleus"/>
    <property type="evidence" value="ECO:0007669"/>
    <property type="project" value="InterPro"/>
</dbReference>